<dbReference type="AlphaFoldDB" id="A0A9Y2KVG2"/>
<gene>
    <name evidence="3" type="ORF">QPJ95_14795</name>
</gene>
<accession>A0A9Y2KVG2</accession>
<dbReference type="Proteomes" id="UP001238334">
    <property type="component" value="Chromosome"/>
</dbReference>
<keyword evidence="1" id="KW-0732">Signal</keyword>
<dbReference type="EMBL" id="CP127247">
    <property type="protein sequence ID" value="WIY23900.1"/>
    <property type="molecule type" value="Genomic_DNA"/>
</dbReference>
<evidence type="ECO:0000256" key="1">
    <source>
        <dbReference type="ARBA" id="ARBA00022729"/>
    </source>
</evidence>
<organism evidence="3 4">
    <name type="scientific">Parasedimentitalea psychrophila</name>
    <dbReference type="NCBI Taxonomy" id="2997337"/>
    <lineage>
        <taxon>Bacteria</taxon>
        <taxon>Pseudomonadati</taxon>
        <taxon>Pseudomonadota</taxon>
        <taxon>Alphaproteobacteria</taxon>
        <taxon>Rhodobacterales</taxon>
        <taxon>Paracoccaceae</taxon>
        <taxon>Parasedimentitalea</taxon>
    </lineage>
</organism>
<name>A0A9Y2KVG2_9RHOB</name>
<dbReference type="InterPro" id="IPR027385">
    <property type="entry name" value="Beta-barrel_OMP"/>
</dbReference>
<dbReference type="Gene3D" id="2.40.160.20">
    <property type="match status" value="1"/>
</dbReference>
<reference evidence="3 4" key="1">
    <citation type="submission" date="2023-06" db="EMBL/GenBank/DDBJ databases">
        <title>Parasedimentitalea psychrophila sp. nov., a psychrophilic bacterium isolated from deep-sea sediment.</title>
        <authorList>
            <person name="Li A."/>
        </authorList>
    </citation>
    <scope>NUCLEOTIDE SEQUENCE [LARGE SCALE GENOMIC DNA]</scope>
    <source>
        <strain evidence="3 4">QS115</strain>
    </source>
</reference>
<dbReference type="InterPro" id="IPR011250">
    <property type="entry name" value="OMP/PagP_B-barrel"/>
</dbReference>
<evidence type="ECO:0000259" key="2">
    <source>
        <dbReference type="Pfam" id="PF13505"/>
    </source>
</evidence>
<feature type="domain" description="Outer membrane protein beta-barrel" evidence="2">
    <location>
        <begin position="123"/>
        <end position="271"/>
    </location>
</feature>
<dbReference type="SUPFAM" id="SSF56925">
    <property type="entry name" value="OMPA-like"/>
    <property type="match status" value="1"/>
</dbReference>
<dbReference type="Pfam" id="PF13505">
    <property type="entry name" value="OMP_b-brl"/>
    <property type="match status" value="1"/>
</dbReference>
<keyword evidence="4" id="KW-1185">Reference proteome</keyword>
<dbReference type="RefSeq" id="WP_270921097.1">
    <property type="nucleotide sequence ID" value="NZ_CP127247.1"/>
</dbReference>
<evidence type="ECO:0000313" key="4">
    <source>
        <dbReference type="Proteomes" id="UP001238334"/>
    </source>
</evidence>
<dbReference type="KEGG" id="ppso:QPJ95_14795"/>
<protein>
    <submittedName>
        <fullName evidence="3">Outer membrane beta-barrel protein</fullName>
    </submittedName>
</protein>
<sequence>MNAIWTRIIALGAGTILGFAPLSSIAEPLPMPGQSESEWRYTLTPYAFLPARTSGTSTIAGTSVPLDLDFKDALDLLDFALAATFEMWRGDFGIIVDANYVQLEADGSLPSPPGATFAVDIRQKWLGVLAAYRVVDSTYGVQNQRYSIDLQGGVRYNSLRQTVDITVGAGPLPQLGGDEGWFEPVIGARAMWRLSEKWAAAVALDLGGFGAGGNDLQVGLNAGFDYQLWKKNSLRFGYRYYSMDYSTTLATGPFAYDVSQHGPYLGVTFRF</sequence>
<proteinExistence type="predicted"/>
<evidence type="ECO:0000313" key="3">
    <source>
        <dbReference type="EMBL" id="WIY23900.1"/>
    </source>
</evidence>